<dbReference type="InterPro" id="IPR039537">
    <property type="entry name" value="Retrotran_Ty1/copia-like"/>
</dbReference>
<comment type="caution">
    <text evidence="1">The sequence shown here is derived from an EMBL/GenBank/DDBJ whole genome shotgun (WGS) entry which is preliminary data.</text>
</comment>
<evidence type="ECO:0008006" key="3">
    <source>
        <dbReference type="Google" id="ProtNLM"/>
    </source>
</evidence>
<reference evidence="1 2" key="1">
    <citation type="journal article" date="2017" name="Nat. Commun.">
        <title>Genome assembly with in vitro proximity ligation data and whole-genome triplication in lettuce.</title>
        <authorList>
            <person name="Reyes-Chin-Wo S."/>
            <person name="Wang Z."/>
            <person name="Yang X."/>
            <person name="Kozik A."/>
            <person name="Arikit S."/>
            <person name="Song C."/>
            <person name="Xia L."/>
            <person name="Froenicke L."/>
            <person name="Lavelle D.O."/>
            <person name="Truco M.J."/>
            <person name="Xia R."/>
            <person name="Zhu S."/>
            <person name="Xu C."/>
            <person name="Xu H."/>
            <person name="Xu X."/>
            <person name="Cox K."/>
            <person name="Korf I."/>
            <person name="Meyers B.C."/>
            <person name="Michelmore R.W."/>
        </authorList>
    </citation>
    <scope>NUCLEOTIDE SEQUENCE [LARGE SCALE GENOMIC DNA]</scope>
    <source>
        <strain evidence="2">cv. Salinas</strain>
        <tissue evidence="1">Seedlings</tissue>
    </source>
</reference>
<dbReference type="PANTHER" id="PTHR42648">
    <property type="entry name" value="TRANSPOSASE, PUTATIVE-RELATED"/>
    <property type="match status" value="1"/>
</dbReference>
<sequence length="192" mass="22114">MSCKLQDGDFVSNHMLKMKGCFDRIEQLGLPFPQELSIDMGIRNVDAQRTWRISRRISPKALSPQGLMQTRKLRHGELDLITGNKNKKHIAKLHSGGILESFNLELDDVCESCLLEKMTKAPFTCYCERGKDLLHLIQENVCELFRSTTLHGDKYFVTFTNDFSRYGMPIILENKYETFHDIPTRSIKLSGQ</sequence>
<gene>
    <name evidence="1" type="ORF">LSAT_V11C800414000</name>
</gene>
<dbReference type="Proteomes" id="UP000235145">
    <property type="component" value="Unassembled WGS sequence"/>
</dbReference>
<dbReference type="AlphaFoldDB" id="A0A9R1UWV7"/>
<accession>A0A9R1UWV7</accession>
<proteinExistence type="predicted"/>
<name>A0A9R1UWV7_LACSA</name>
<evidence type="ECO:0000313" key="2">
    <source>
        <dbReference type="Proteomes" id="UP000235145"/>
    </source>
</evidence>
<dbReference type="EMBL" id="NBSK02000008">
    <property type="protein sequence ID" value="KAJ0194303.1"/>
    <property type="molecule type" value="Genomic_DNA"/>
</dbReference>
<organism evidence="1 2">
    <name type="scientific">Lactuca sativa</name>
    <name type="common">Garden lettuce</name>
    <dbReference type="NCBI Taxonomy" id="4236"/>
    <lineage>
        <taxon>Eukaryota</taxon>
        <taxon>Viridiplantae</taxon>
        <taxon>Streptophyta</taxon>
        <taxon>Embryophyta</taxon>
        <taxon>Tracheophyta</taxon>
        <taxon>Spermatophyta</taxon>
        <taxon>Magnoliopsida</taxon>
        <taxon>eudicotyledons</taxon>
        <taxon>Gunneridae</taxon>
        <taxon>Pentapetalae</taxon>
        <taxon>asterids</taxon>
        <taxon>campanulids</taxon>
        <taxon>Asterales</taxon>
        <taxon>Asteraceae</taxon>
        <taxon>Cichorioideae</taxon>
        <taxon>Cichorieae</taxon>
        <taxon>Lactucinae</taxon>
        <taxon>Lactuca</taxon>
    </lineage>
</organism>
<dbReference type="PANTHER" id="PTHR42648:SF27">
    <property type="entry name" value="RNA-DIRECTED DNA POLYMERASE"/>
    <property type="match status" value="1"/>
</dbReference>
<evidence type="ECO:0000313" key="1">
    <source>
        <dbReference type="EMBL" id="KAJ0194303.1"/>
    </source>
</evidence>
<protein>
    <recommendedName>
        <fullName evidence="3">GAG-pre-integrase domain-containing protein</fullName>
    </recommendedName>
</protein>
<keyword evidence="2" id="KW-1185">Reference proteome</keyword>